<evidence type="ECO:0000256" key="6">
    <source>
        <dbReference type="ARBA" id="ARBA00022692"/>
    </source>
</evidence>
<comment type="caution">
    <text evidence="10">The sequence shown here is derived from an EMBL/GenBank/DDBJ whole genome shotgun (WGS) entry which is preliminary data.</text>
</comment>
<keyword evidence="11" id="KW-1185">Reference proteome</keyword>
<keyword evidence="7 9" id="KW-1133">Transmembrane helix</keyword>
<dbReference type="AlphaFoldDB" id="A0A401JEK2"/>
<accession>A0A401JEK2</accession>
<feature type="transmembrane region" description="Helical" evidence="9">
    <location>
        <begin position="102"/>
        <end position="125"/>
    </location>
</feature>
<dbReference type="PANTHER" id="PTHR33529">
    <property type="entry name" value="SLR0882 PROTEIN-RELATED"/>
    <property type="match status" value="1"/>
</dbReference>
<name>A0A401JEK2_9PROT</name>
<dbReference type="GO" id="GO:0043190">
    <property type="term" value="C:ATP-binding cassette (ABC) transporter complex"/>
    <property type="evidence" value="ECO:0007669"/>
    <property type="project" value="InterPro"/>
</dbReference>
<reference evidence="10 11" key="1">
    <citation type="journal article" date="2019" name="Front. Microbiol.">
        <title>Genomes of Neutrophilic Sulfur-Oxidizing Chemolithoautotrophs Representing 9 Proteobacterial Species From 8 Genera.</title>
        <authorList>
            <person name="Watanabe T."/>
            <person name="Kojima H."/>
            <person name="Umezawa K."/>
            <person name="Hori C."/>
            <person name="Takasuka T.E."/>
            <person name="Kato Y."/>
            <person name="Fukui M."/>
        </authorList>
    </citation>
    <scope>NUCLEOTIDE SEQUENCE [LARGE SCALE GENOMIC DNA]</scope>
    <source>
        <strain evidence="10 11">TTN</strain>
    </source>
</reference>
<feature type="transmembrane region" description="Helical" evidence="9">
    <location>
        <begin position="267"/>
        <end position="288"/>
    </location>
</feature>
<evidence type="ECO:0000256" key="4">
    <source>
        <dbReference type="ARBA" id="ARBA00022475"/>
    </source>
</evidence>
<dbReference type="Proteomes" id="UP000286806">
    <property type="component" value="Unassembled WGS sequence"/>
</dbReference>
<feature type="transmembrane region" description="Helical" evidence="9">
    <location>
        <begin position="332"/>
        <end position="350"/>
    </location>
</feature>
<evidence type="ECO:0000256" key="7">
    <source>
        <dbReference type="ARBA" id="ARBA00022989"/>
    </source>
</evidence>
<comment type="subcellular location">
    <subcellularLocation>
        <location evidence="1">Cell inner membrane</location>
        <topology evidence="1">Multi-pass membrane protein</topology>
    </subcellularLocation>
</comment>
<dbReference type="NCBIfam" id="TIGR04407">
    <property type="entry name" value="LptF_YjgP"/>
    <property type="match status" value="1"/>
</dbReference>
<feature type="transmembrane region" description="Helical" evidence="9">
    <location>
        <begin position="300"/>
        <end position="320"/>
    </location>
</feature>
<feature type="transmembrane region" description="Helical" evidence="9">
    <location>
        <begin position="47"/>
        <end position="76"/>
    </location>
</feature>
<dbReference type="InterPro" id="IPR030922">
    <property type="entry name" value="LptF"/>
</dbReference>
<evidence type="ECO:0000256" key="1">
    <source>
        <dbReference type="ARBA" id="ARBA00004429"/>
    </source>
</evidence>
<evidence type="ECO:0000313" key="10">
    <source>
        <dbReference type="EMBL" id="GBL46040.1"/>
    </source>
</evidence>
<feature type="transmembrane region" description="Helical" evidence="9">
    <location>
        <begin position="12"/>
        <end position="35"/>
    </location>
</feature>
<evidence type="ECO:0000256" key="8">
    <source>
        <dbReference type="ARBA" id="ARBA00023136"/>
    </source>
</evidence>
<dbReference type="InterPro" id="IPR005495">
    <property type="entry name" value="LptG/LptF_permease"/>
</dbReference>
<keyword evidence="5" id="KW-0997">Cell inner membrane</keyword>
<keyword evidence="6 9" id="KW-0812">Transmembrane</keyword>
<evidence type="ECO:0000256" key="5">
    <source>
        <dbReference type="ARBA" id="ARBA00022519"/>
    </source>
</evidence>
<gene>
    <name evidence="10" type="ORF">SFMTTN_1852</name>
</gene>
<keyword evidence="8 9" id="KW-0472">Membrane</keyword>
<dbReference type="RefSeq" id="WP_124704835.1">
    <property type="nucleotide sequence ID" value="NZ_BGOW01000015.1"/>
</dbReference>
<sequence length="360" mass="40870">MIFRRALVRELVYNCLAVFLVLIAITLSTLFIRLLGDAARGKLALDAVFAFLGFGLLGFLPVLLSLALFITVMMTVSRAYRDSEMVVWFSAGQGLLSWIRPVLYFALPMVFLIAVLNLAVIPWALQKKEVYSAVLNNRDDMSAISPGMFIESRNADKVYFVESLSQIGTRVKNVFMQSLDNNQLGIVVAKEGFHTELPNGERYLVLENGRRYEGVPGRADYKTVEFGRYWIRIEPAHFVAQQTFEPKVLPTGKLLRDPTPANMAELVWRWSFPISAAVLALMAIPLSFVNPRAGRSFKLLLALLIYVIYNNLLGISQAWVAQQKISPLVGMWAVHLLMAGVLVSMFYQRISMRPWWRWRR</sequence>
<dbReference type="GO" id="GO:0015920">
    <property type="term" value="P:lipopolysaccharide transport"/>
    <property type="evidence" value="ECO:0007669"/>
    <property type="project" value="TreeGrafter"/>
</dbReference>
<evidence type="ECO:0000313" key="11">
    <source>
        <dbReference type="Proteomes" id="UP000286806"/>
    </source>
</evidence>
<keyword evidence="4" id="KW-1003">Cell membrane</keyword>
<evidence type="ECO:0000256" key="9">
    <source>
        <dbReference type="SAM" id="Phobius"/>
    </source>
</evidence>
<proteinExistence type="predicted"/>
<evidence type="ECO:0000256" key="2">
    <source>
        <dbReference type="ARBA" id="ARBA00014213"/>
    </source>
</evidence>
<protein>
    <recommendedName>
        <fullName evidence="2">Lipopolysaccharide export system permease protein LptF</fullName>
    </recommendedName>
</protein>
<dbReference type="EMBL" id="BGOW01000015">
    <property type="protein sequence ID" value="GBL46040.1"/>
    <property type="molecule type" value="Genomic_DNA"/>
</dbReference>
<dbReference type="PANTHER" id="PTHR33529:SF7">
    <property type="entry name" value="LIPOPOLYSACCHARIDE EXPORT SYSTEM PERMEASE PROTEIN LPTF"/>
    <property type="match status" value="1"/>
</dbReference>
<dbReference type="OrthoDB" id="9778062at2"/>
<dbReference type="Pfam" id="PF03739">
    <property type="entry name" value="LptF_LptG"/>
    <property type="match status" value="1"/>
</dbReference>
<evidence type="ECO:0000256" key="3">
    <source>
        <dbReference type="ARBA" id="ARBA00022448"/>
    </source>
</evidence>
<keyword evidence="3" id="KW-0813">Transport</keyword>
<dbReference type="GO" id="GO:0055085">
    <property type="term" value="P:transmembrane transport"/>
    <property type="evidence" value="ECO:0007669"/>
    <property type="project" value="InterPro"/>
</dbReference>
<organism evidence="10 11">
    <name type="scientific">Sulfuriferula multivorans</name>
    <dbReference type="NCBI Taxonomy" id="1559896"/>
    <lineage>
        <taxon>Bacteria</taxon>
        <taxon>Pseudomonadati</taxon>
        <taxon>Pseudomonadota</taxon>
        <taxon>Betaproteobacteria</taxon>
        <taxon>Nitrosomonadales</taxon>
        <taxon>Sulfuricellaceae</taxon>
        <taxon>Sulfuriferula</taxon>
    </lineage>
</organism>